<dbReference type="SUPFAM" id="SSF51735">
    <property type="entry name" value="NAD(P)-binding Rossmann-fold domains"/>
    <property type="match status" value="1"/>
</dbReference>
<dbReference type="EMBL" id="JAIXMP010000001">
    <property type="protein sequence ID" value="KAI9278689.1"/>
    <property type="molecule type" value="Genomic_DNA"/>
</dbReference>
<organism evidence="2 3">
    <name type="scientific">Phascolomyces articulosus</name>
    <dbReference type="NCBI Taxonomy" id="60185"/>
    <lineage>
        <taxon>Eukaryota</taxon>
        <taxon>Fungi</taxon>
        <taxon>Fungi incertae sedis</taxon>
        <taxon>Mucoromycota</taxon>
        <taxon>Mucoromycotina</taxon>
        <taxon>Mucoromycetes</taxon>
        <taxon>Mucorales</taxon>
        <taxon>Lichtheimiaceae</taxon>
        <taxon>Phascolomyces</taxon>
    </lineage>
</organism>
<accession>A0AAD5KS67</accession>
<keyword evidence="3" id="KW-1185">Reference proteome</keyword>
<feature type="domain" description="Alcohol dehydrogenase-like C-terminal" evidence="1">
    <location>
        <begin position="68"/>
        <end position="132"/>
    </location>
</feature>
<sequence>MRDASIPLFVPAYPLDQPLIGIDISIVIKSNNPYYRQVYLGYRYSNALEGIKPQAGDSILIPSATGVVGLIIGQIAKQHGMYVVGSAGSDEKVAYLKEIGFDAAFNYKMCGVNQKLKEIFPENMSVYFDNIGGDL</sequence>
<dbReference type="GO" id="GO:0016628">
    <property type="term" value="F:oxidoreductase activity, acting on the CH-CH group of donors, NAD or NADP as acceptor"/>
    <property type="evidence" value="ECO:0007669"/>
    <property type="project" value="InterPro"/>
</dbReference>
<protein>
    <recommendedName>
        <fullName evidence="1">Alcohol dehydrogenase-like C-terminal domain-containing protein</fullName>
    </recommendedName>
</protein>
<reference evidence="2" key="2">
    <citation type="submission" date="2023-02" db="EMBL/GenBank/DDBJ databases">
        <authorList>
            <consortium name="DOE Joint Genome Institute"/>
            <person name="Mondo S.J."/>
            <person name="Chang Y."/>
            <person name="Wang Y."/>
            <person name="Ahrendt S."/>
            <person name="Andreopoulos W."/>
            <person name="Barry K."/>
            <person name="Beard J."/>
            <person name="Benny G.L."/>
            <person name="Blankenship S."/>
            <person name="Bonito G."/>
            <person name="Cuomo C."/>
            <person name="Desiro A."/>
            <person name="Gervers K.A."/>
            <person name="Hundley H."/>
            <person name="Kuo A."/>
            <person name="LaButti K."/>
            <person name="Lang B.F."/>
            <person name="Lipzen A."/>
            <person name="O'Donnell K."/>
            <person name="Pangilinan J."/>
            <person name="Reynolds N."/>
            <person name="Sandor L."/>
            <person name="Smith M.W."/>
            <person name="Tsang A."/>
            <person name="Grigoriev I.V."/>
            <person name="Stajich J.E."/>
            <person name="Spatafora J.W."/>
        </authorList>
    </citation>
    <scope>NUCLEOTIDE SEQUENCE</scope>
    <source>
        <strain evidence="2">RSA 2281</strain>
    </source>
</reference>
<comment type="caution">
    <text evidence="2">The sequence shown here is derived from an EMBL/GenBank/DDBJ whole genome shotgun (WGS) entry which is preliminary data.</text>
</comment>
<dbReference type="InterPro" id="IPR036291">
    <property type="entry name" value="NAD(P)-bd_dom_sf"/>
</dbReference>
<dbReference type="InterPro" id="IPR013149">
    <property type="entry name" value="ADH-like_C"/>
</dbReference>
<dbReference type="PANTHER" id="PTHR43205:SF7">
    <property type="entry name" value="PROSTAGLANDIN REDUCTASE 1"/>
    <property type="match status" value="1"/>
</dbReference>
<proteinExistence type="predicted"/>
<dbReference type="AlphaFoldDB" id="A0AAD5KS67"/>
<evidence type="ECO:0000313" key="3">
    <source>
        <dbReference type="Proteomes" id="UP001209540"/>
    </source>
</evidence>
<dbReference type="Gene3D" id="3.40.50.720">
    <property type="entry name" value="NAD(P)-binding Rossmann-like Domain"/>
    <property type="match status" value="1"/>
</dbReference>
<evidence type="ECO:0000313" key="2">
    <source>
        <dbReference type="EMBL" id="KAI9278689.1"/>
    </source>
</evidence>
<dbReference type="PANTHER" id="PTHR43205">
    <property type="entry name" value="PROSTAGLANDIN REDUCTASE"/>
    <property type="match status" value="1"/>
</dbReference>
<dbReference type="Pfam" id="PF00107">
    <property type="entry name" value="ADH_zinc_N"/>
    <property type="match status" value="1"/>
</dbReference>
<name>A0AAD5KS67_9FUNG</name>
<dbReference type="InterPro" id="IPR045010">
    <property type="entry name" value="MDR_fam"/>
</dbReference>
<evidence type="ECO:0000259" key="1">
    <source>
        <dbReference type="Pfam" id="PF00107"/>
    </source>
</evidence>
<dbReference type="Proteomes" id="UP001209540">
    <property type="component" value="Unassembled WGS sequence"/>
</dbReference>
<reference evidence="2" key="1">
    <citation type="journal article" date="2022" name="IScience">
        <title>Evolution of zygomycete secretomes and the origins of terrestrial fungal ecologies.</title>
        <authorList>
            <person name="Chang Y."/>
            <person name="Wang Y."/>
            <person name="Mondo S."/>
            <person name="Ahrendt S."/>
            <person name="Andreopoulos W."/>
            <person name="Barry K."/>
            <person name="Beard J."/>
            <person name="Benny G.L."/>
            <person name="Blankenship S."/>
            <person name="Bonito G."/>
            <person name="Cuomo C."/>
            <person name="Desiro A."/>
            <person name="Gervers K.A."/>
            <person name="Hundley H."/>
            <person name="Kuo A."/>
            <person name="LaButti K."/>
            <person name="Lang B.F."/>
            <person name="Lipzen A."/>
            <person name="O'Donnell K."/>
            <person name="Pangilinan J."/>
            <person name="Reynolds N."/>
            <person name="Sandor L."/>
            <person name="Smith M.E."/>
            <person name="Tsang A."/>
            <person name="Grigoriev I.V."/>
            <person name="Stajich J.E."/>
            <person name="Spatafora J.W."/>
        </authorList>
    </citation>
    <scope>NUCLEOTIDE SEQUENCE</scope>
    <source>
        <strain evidence="2">RSA 2281</strain>
    </source>
</reference>
<gene>
    <name evidence="2" type="ORF">BDA99DRAFT_531435</name>
</gene>